<dbReference type="Pfam" id="PF13424">
    <property type="entry name" value="TPR_12"/>
    <property type="match status" value="1"/>
</dbReference>
<name>A0ABY7K990_9ACTN</name>
<evidence type="ECO:0000313" key="3">
    <source>
        <dbReference type="Proteomes" id="UP001164439"/>
    </source>
</evidence>
<accession>A0ABY7K990</accession>
<proteinExistence type="predicted"/>
<dbReference type="InterPro" id="IPR011990">
    <property type="entry name" value="TPR-like_helical_dom_sf"/>
</dbReference>
<dbReference type="InterPro" id="IPR024983">
    <property type="entry name" value="CHAT_dom"/>
</dbReference>
<organism evidence="2 3">
    <name type="scientific">Streptomyces cinnabarinus</name>
    <dbReference type="NCBI Taxonomy" id="67287"/>
    <lineage>
        <taxon>Bacteria</taxon>
        <taxon>Bacillati</taxon>
        <taxon>Actinomycetota</taxon>
        <taxon>Actinomycetes</taxon>
        <taxon>Kitasatosporales</taxon>
        <taxon>Streptomycetaceae</taxon>
        <taxon>Streptomyces</taxon>
    </lineage>
</organism>
<feature type="domain" description="CHAT" evidence="1">
    <location>
        <begin position="835"/>
        <end position="1103"/>
    </location>
</feature>
<dbReference type="RefSeq" id="WP_269657150.1">
    <property type="nucleotide sequence ID" value="NZ_CP114413.1"/>
</dbReference>
<dbReference type="Pfam" id="PF12770">
    <property type="entry name" value="CHAT"/>
    <property type="match status" value="1"/>
</dbReference>
<dbReference type="Gene3D" id="1.25.40.10">
    <property type="entry name" value="Tetratricopeptide repeat domain"/>
    <property type="match status" value="1"/>
</dbReference>
<gene>
    <name evidence="2" type="ORF">STRCI_000516</name>
</gene>
<dbReference type="PANTHER" id="PTHR10098:SF108">
    <property type="entry name" value="TETRATRICOPEPTIDE REPEAT PROTEIN 28"/>
    <property type="match status" value="1"/>
</dbReference>
<protein>
    <submittedName>
        <fullName evidence="2">CHAT domain-containing protein</fullName>
    </submittedName>
</protein>
<dbReference type="EMBL" id="CP114413">
    <property type="protein sequence ID" value="WAZ19461.1"/>
    <property type="molecule type" value="Genomic_DNA"/>
</dbReference>
<dbReference type="PANTHER" id="PTHR10098">
    <property type="entry name" value="RAPSYN-RELATED"/>
    <property type="match status" value="1"/>
</dbReference>
<sequence>MTIPGAGESLVDFLVTRSTDYPTMVGNLDRLSESVRPLVLASLRAQAAAAVDAGRAAEAELLEFLAGQARERWRLKVDDRGHPDFAALLDRAARLDLLEAFLVFRGRPEALPDDPVPVAQQLLGHYRGLHDFQRSGVLAAVAMAAPDSPLAKVRARTWWAFGLMERARRAERAGMADLDTMRDRRHARFHAGRAVVALHGSGRIAENPEVTYWAYSMLAQAHRSLGDLRQGLKVLLDCQRELRHLDDDRQRWLEFDRIVAIEMSAQGLHRGALHHFDRALESARDIAGDVAPGRPHPLYLDLLVERGKTHLHHGTLEAASADFRQAVETAEALHHTPMVLRARALWANSLHSRGRSREALRVFQENLATALRGGTLMSHTFRCALAQHLRGMGYLDEAEEEYRTALAEMRQDPSTRSVNEVACLAGLGEIAEERGDDDRALAWYEESHRTSLEFRRTIDGAVILANALTRRIERDERPATARELLPRLTELHAEARERGTSVGEFVTGRALMTCLVRLDRWPEAAELSRRLIAEADQRAAPPADGGVDSADADSVKERLAFVDKLGERPELRGECLTLLQWCRDAALRRIEHAPWPVLRAEAGGQALHDYEPLLTLLHDHGDELPAPDERSVPERCFDLHEEVKARDLLADLALGPLPEPPAAPERLISTERRLLTALRREMNRSALGSLGPASEDEADRLTSQLSEVHTAIGDHAPEYARLREGAPARLDEIRTLLTRHAPPEGMVLASYFCGDRHTYCFVLTSDGEPLRVRRVPLGRDRIKALVRRLRTVFNGGRDPESGVLLRPLPARRPDKRDTSFLAELTPLLEPFADLLADRRLVAVSGHGPLTGVPFAALPLPSGGRLGESNAVVSVPGVSSLRYLLARPAAPPRTAVAVGCAGREDDTALFEEDDALLSEGPWSSVSRVAGLAATPGAVRTALAEADLAHVTCHGFTDTDDPLEAALLFSDGRSRPSRNWEPHNVPAQARYLLRVRDVTVADAAPRRLVLRACSAGWGEADHPGADLTGLTWAFLRSGSRSVIAPRWDVNQESSRELLAAFYRRLGRGTPAWRALWEAQRELAQDPGRPWLGHVFHWGAFALTGDWR</sequence>
<dbReference type="SUPFAM" id="SSF48452">
    <property type="entry name" value="TPR-like"/>
    <property type="match status" value="1"/>
</dbReference>
<evidence type="ECO:0000313" key="2">
    <source>
        <dbReference type="EMBL" id="WAZ19461.1"/>
    </source>
</evidence>
<evidence type="ECO:0000259" key="1">
    <source>
        <dbReference type="Pfam" id="PF12770"/>
    </source>
</evidence>
<keyword evidence="3" id="KW-1185">Reference proteome</keyword>
<reference evidence="2" key="1">
    <citation type="submission" date="2022-12" db="EMBL/GenBank/DDBJ databases">
        <authorList>
            <person name="Ruckert C."/>
            <person name="Busche T."/>
            <person name="Kalinowski J."/>
            <person name="Wittmann C."/>
        </authorList>
    </citation>
    <scope>NUCLEOTIDE SEQUENCE</scope>
    <source>
        <strain evidence="2">DSM 40467</strain>
    </source>
</reference>
<dbReference type="Proteomes" id="UP001164439">
    <property type="component" value="Chromosome"/>
</dbReference>